<evidence type="ECO:0000313" key="2">
    <source>
        <dbReference type="Proteomes" id="UP001054945"/>
    </source>
</evidence>
<reference evidence="1 2" key="1">
    <citation type="submission" date="2021-06" db="EMBL/GenBank/DDBJ databases">
        <title>Caerostris extrusa draft genome.</title>
        <authorList>
            <person name="Kono N."/>
            <person name="Arakawa K."/>
        </authorList>
    </citation>
    <scope>NUCLEOTIDE SEQUENCE [LARGE SCALE GENOMIC DNA]</scope>
</reference>
<accession>A0AAV4XI52</accession>
<feature type="non-terminal residue" evidence="1">
    <location>
        <position position="1"/>
    </location>
</feature>
<gene>
    <name evidence="1" type="ORF">CEXT_7951</name>
</gene>
<dbReference type="Proteomes" id="UP001054945">
    <property type="component" value="Unassembled WGS sequence"/>
</dbReference>
<evidence type="ECO:0000313" key="1">
    <source>
        <dbReference type="EMBL" id="GIY94842.1"/>
    </source>
</evidence>
<comment type="caution">
    <text evidence="1">The sequence shown here is derived from an EMBL/GenBank/DDBJ whole genome shotgun (WGS) entry which is preliminary data.</text>
</comment>
<dbReference type="AlphaFoldDB" id="A0AAV4XI52"/>
<dbReference type="EMBL" id="BPLR01000440">
    <property type="protein sequence ID" value="GIY94842.1"/>
    <property type="molecule type" value="Genomic_DNA"/>
</dbReference>
<organism evidence="1 2">
    <name type="scientific">Caerostris extrusa</name>
    <name type="common">Bark spider</name>
    <name type="synonym">Caerostris bankana</name>
    <dbReference type="NCBI Taxonomy" id="172846"/>
    <lineage>
        <taxon>Eukaryota</taxon>
        <taxon>Metazoa</taxon>
        <taxon>Ecdysozoa</taxon>
        <taxon>Arthropoda</taxon>
        <taxon>Chelicerata</taxon>
        <taxon>Arachnida</taxon>
        <taxon>Araneae</taxon>
        <taxon>Araneomorphae</taxon>
        <taxon>Entelegynae</taxon>
        <taxon>Araneoidea</taxon>
        <taxon>Araneidae</taxon>
        <taxon>Caerostris</taxon>
    </lineage>
</organism>
<name>A0AAV4XI52_CAEEX</name>
<proteinExistence type="predicted"/>
<protein>
    <submittedName>
        <fullName evidence="1">Uncharacterized protein</fullName>
    </submittedName>
</protein>
<keyword evidence="2" id="KW-1185">Reference proteome</keyword>
<sequence length="62" mass="7269">TKQIEGKDRNISRFSSTIWGGFQQILFDQHATPQWRWQMASWQNQWVNQVSAGTKSVIMTVE</sequence>